<dbReference type="EMBL" id="GBRH01254392">
    <property type="protein sequence ID" value="JAD43503.1"/>
    <property type="molecule type" value="Transcribed_RNA"/>
</dbReference>
<name>A0A0A9A0K3_ARUDO</name>
<reference evidence="1" key="1">
    <citation type="submission" date="2014-09" db="EMBL/GenBank/DDBJ databases">
        <authorList>
            <person name="Magalhaes I.L.F."/>
            <person name="Oliveira U."/>
            <person name="Santos F.R."/>
            <person name="Vidigal T.H.D.A."/>
            <person name="Brescovit A.D."/>
            <person name="Santos A.J."/>
        </authorList>
    </citation>
    <scope>NUCLEOTIDE SEQUENCE</scope>
    <source>
        <tissue evidence="1">Shoot tissue taken approximately 20 cm above the soil surface</tissue>
    </source>
</reference>
<protein>
    <submittedName>
        <fullName evidence="1">Uncharacterized protein</fullName>
    </submittedName>
</protein>
<reference evidence="1" key="2">
    <citation type="journal article" date="2015" name="Data Brief">
        <title>Shoot transcriptome of the giant reed, Arundo donax.</title>
        <authorList>
            <person name="Barrero R.A."/>
            <person name="Guerrero F.D."/>
            <person name="Moolhuijzen P."/>
            <person name="Goolsby J.A."/>
            <person name="Tidwell J."/>
            <person name="Bellgard S.E."/>
            <person name="Bellgard M.I."/>
        </authorList>
    </citation>
    <scope>NUCLEOTIDE SEQUENCE</scope>
    <source>
        <tissue evidence="1">Shoot tissue taken approximately 20 cm above the soil surface</tissue>
    </source>
</reference>
<accession>A0A0A9A0K3</accession>
<proteinExistence type="predicted"/>
<sequence>MATNVVASGSWLVFRCIKFPQEQLR</sequence>
<organism evidence="1">
    <name type="scientific">Arundo donax</name>
    <name type="common">Giant reed</name>
    <name type="synonym">Donax arundinaceus</name>
    <dbReference type="NCBI Taxonomy" id="35708"/>
    <lineage>
        <taxon>Eukaryota</taxon>
        <taxon>Viridiplantae</taxon>
        <taxon>Streptophyta</taxon>
        <taxon>Embryophyta</taxon>
        <taxon>Tracheophyta</taxon>
        <taxon>Spermatophyta</taxon>
        <taxon>Magnoliopsida</taxon>
        <taxon>Liliopsida</taxon>
        <taxon>Poales</taxon>
        <taxon>Poaceae</taxon>
        <taxon>PACMAD clade</taxon>
        <taxon>Arundinoideae</taxon>
        <taxon>Arundineae</taxon>
        <taxon>Arundo</taxon>
    </lineage>
</organism>
<evidence type="ECO:0000313" key="1">
    <source>
        <dbReference type="EMBL" id="JAD43503.1"/>
    </source>
</evidence>
<dbReference type="AlphaFoldDB" id="A0A0A9A0K3"/>